<dbReference type="EC" id="2.3.2.27" evidence="3"/>
<dbReference type="GO" id="GO:0006511">
    <property type="term" value="P:ubiquitin-dependent protein catabolic process"/>
    <property type="evidence" value="ECO:0007669"/>
    <property type="project" value="TreeGrafter"/>
</dbReference>
<keyword evidence="8" id="KW-0833">Ubl conjugation pathway</keyword>
<keyword evidence="5 13" id="KW-0812">Transmembrane</keyword>
<dbReference type="InterPro" id="IPR013083">
    <property type="entry name" value="Znf_RING/FYVE/PHD"/>
</dbReference>
<evidence type="ECO:0000256" key="12">
    <source>
        <dbReference type="PROSITE-ProRule" id="PRU00175"/>
    </source>
</evidence>
<accession>A0AAV9XYM7</accession>
<keyword evidence="4" id="KW-0808">Transferase</keyword>
<dbReference type="EMBL" id="JAWDEY010000012">
    <property type="protein sequence ID" value="KAK6589588.1"/>
    <property type="molecule type" value="Genomic_DNA"/>
</dbReference>
<dbReference type="PROSITE" id="PS50089">
    <property type="entry name" value="ZF_RING_2"/>
    <property type="match status" value="1"/>
</dbReference>
<evidence type="ECO:0000256" key="4">
    <source>
        <dbReference type="ARBA" id="ARBA00022679"/>
    </source>
</evidence>
<comment type="subcellular location">
    <subcellularLocation>
        <location evidence="2">Membrane</location>
        <topology evidence="2">Multi-pass membrane protein</topology>
    </subcellularLocation>
</comment>
<evidence type="ECO:0000313" key="16">
    <source>
        <dbReference type="Proteomes" id="UP001311799"/>
    </source>
</evidence>
<evidence type="ECO:0000256" key="1">
    <source>
        <dbReference type="ARBA" id="ARBA00000900"/>
    </source>
</evidence>
<evidence type="ECO:0000256" key="6">
    <source>
        <dbReference type="ARBA" id="ARBA00022723"/>
    </source>
</evidence>
<evidence type="ECO:0000256" key="9">
    <source>
        <dbReference type="ARBA" id="ARBA00022833"/>
    </source>
</evidence>
<evidence type="ECO:0000256" key="5">
    <source>
        <dbReference type="ARBA" id="ARBA00022692"/>
    </source>
</evidence>
<evidence type="ECO:0000256" key="3">
    <source>
        <dbReference type="ARBA" id="ARBA00012483"/>
    </source>
</evidence>
<evidence type="ECO:0000256" key="13">
    <source>
        <dbReference type="SAM" id="Phobius"/>
    </source>
</evidence>
<dbReference type="Gene3D" id="3.30.40.10">
    <property type="entry name" value="Zinc/RING finger domain, C3HC4 (zinc finger)"/>
    <property type="match status" value="1"/>
</dbReference>
<dbReference type="PANTHER" id="PTHR45977">
    <property type="entry name" value="TARGET OF ERK KINASE MPK-1"/>
    <property type="match status" value="1"/>
</dbReference>
<dbReference type="GO" id="GO:0008270">
    <property type="term" value="F:zinc ion binding"/>
    <property type="evidence" value="ECO:0007669"/>
    <property type="project" value="UniProtKB-KW"/>
</dbReference>
<dbReference type="Proteomes" id="UP001311799">
    <property type="component" value="Unassembled WGS sequence"/>
</dbReference>
<keyword evidence="11 13" id="KW-0472">Membrane</keyword>
<organism evidence="15 16">
    <name type="scientific">Cryptosporidium xiaoi</name>
    <dbReference type="NCBI Taxonomy" id="659607"/>
    <lineage>
        <taxon>Eukaryota</taxon>
        <taxon>Sar</taxon>
        <taxon>Alveolata</taxon>
        <taxon>Apicomplexa</taxon>
        <taxon>Conoidasida</taxon>
        <taxon>Coccidia</taxon>
        <taxon>Eucoccidiorida</taxon>
        <taxon>Eimeriorina</taxon>
        <taxon>Cryptosporidiidae</taxon>
        <taxon>Cryptosporidium</taxon>
    </lineage>
</organism>
<dbReference type="CDD" id="cd16454">
    <property type="entry name" value="RING-H2_PA-TM-RING"/>
    <property type="match status" value="1"/>
</dbReference>
<feature type="transmembrane region" description="Helical" evidence="13">
    <location>
        <begin position="156"/>
        <end position="176"/>
    </location>
</feature>
<keyword evidence="9" id="KW-0862">Zinc</keyword>
<protein>
    <recommendedName>
        <fullName evidence="3">RING-type E3 ubiquitin transferase</fullName>
        <ecNumber evidence="3">2.3.2.27</ecNumber>
    </recommendedName>
</protein>
<keyword evidence="7 12" id="KW-0863">Zinc-finger</keyword>
<evidence type="ECO:0000259" key="14">
    <source>
        <dbReference type="PROSITE" id="PS50089"/>
    </source>
</evidence>
<keyword evidence="6" id="KW-0479">Metal-binding</keyword>
<dbReference type="GO" id="GO:0061630">
    <property type="term" value="F:ubiquitin protein ligase activity"/>
    <property type="evidence" value="ECO:0007669"/>
    <property type="project" value="UniProtKB-EC"/>
</dbReference>
<keyword evidence="16" id="KW-1185">Reference proteome</keyword>
<gene>
    <name evidence="15" type="ORF">RS030_203108</name>
</gene>
<evidence type="ECO:0000256" key="2">
    <source>
        <dbReference type="ARBA" id="ARBA00004141"/>
    </source>
</evidence>
<feature type="transmembrane region" description="Helical" evidence="13">
    <location>
        <begin position="86"/>
        <end position="111"/>
    </location>
</feature>
<feature type="domain" description="RING-type" evidence="14">
    <location>
        <begin position="312"/>
        <end position="355"/>
    </location>
</feature>
<feature type="transmembrane region" description="Helical" evidence="13">
    <location>
        <begin position="196"/>
        <end position="226"/>
    </location>
</feature>
<dbReference type="SUPFAM" id="SSF57850">
    <property type="entry name" value="RING/U-box"/>
    <property type="match status" value="1"/>
</dbReference>
<dbReference type="GO" id="GO:0016020">
    <property type="term" value="C:membrane"/>
    <property type="evidence" value="ECO:0007669"/>
    <property type="project" value="UniProtKB-SubCell"/>
</dbReference>
<comment type="catalytic activity">
    <reaction evidence="1">
        <text>S-ubiquitinyl-[E2 ubiquitin-conjugating enzyme]-L-cysteine + [acceptor protein]-L-lysine = [E2 ubiquitin-conjugating enzyme]-L-cysteine + N(6)-ubiquitinyl-[acceptor protein]-L-lysine.</text>
        <dbReference type="EC" id="2.3.2.27"/>
    </reaction>
</comment>
<name>A0AAV9XYM7_9CRYT</name>
<evidence type="ECO:0000256" key="8">
    <source>
        <dbReference type="ARBA" id="ARBA00022786"/>
    </source>
</evidence>
<keyword evidence="10 13" id="KW-1133">Transmembrane helix</keyword>
<evidence type="ECO:0000256" key="10">
    <source>
        <dbReference type="ARBA" id="ARBA00022989"/>
    </source>
</evidence>
<dbReference type="InterPro" id="IPR001841">
    <property type="entry name" value="Znf_RING"/>
</dbReference>
<feature type="transmembrane region" description="Helical" evidence="13">
    <location>
        <begin position="123"/>
        <end position="144"/>
    </location>
</feature>
<comment type="caution">
    <text evidence="15">The sequence shown here is derived from an EMBL/GenBank/DDBJ whole genome shotgun (WGS) entry which is preliminary data.</text>
</comment>
<sequence length="367" mass="42046">MSFYLRSENSIEEESGISWVVHLESAESISGAVNRTNFRRFDNNEEQVDFAFSNVCEVNNENGNNISGGGEVESPPEQNTELRSRVLVAFAFNAIFILLVVGLFISIVLQMSKNWENKCDMNLKIWCIVWISRFLIAIIIRSTIMLVTRGYERPSPLALVVIINITHIFGIAWWFYGIHVIYTDPPGGACKQNLSIALFLFWFQFIQIFVPIILPILICILVLYLLHRNEARTAKKSVPEKMLCKIKAIPFQEHIQSLKNENINVTIFNENKVNIENSAPSIENHQIGKERANSSEGEVPNHEMSITINNFCPICVQEIDENVVIRILPCDNRHIFHRECIDDWFKQNCVCPICRSDIVQILNDSQS</sequence>
<dbReference type="AlphaFoldDB" id="A0AAV9XYM7"/>
<evidence type="ECO:0000313" key="15">
    <source>
        <dbReference type="EMBL" id="KAK6589588.1"/>
    </source>
</evidence>
<evidence type="ECO:0000256" key="11">
    <source>
        <dbReference type="ARBA" id="ARBA00023136"/>
    </source>
</evidence>
<reference evidence="15 16" key="1">
    <citation type="submission" date="2023-10" db="EMBL/GenBank/DDBJ databases">
        <title>Comparative genomics analysis reveals potential genetic determinants of host preference in Cryptosporidium xiaoi.</title>
        <authorList>
            <person name="Xiao L."/>
            <person name="Li J."/>
        </authorList>
    </citation>
    <scope>NUCLEOTIDE SEQUENCE [LARGE SCALE GENOMIC DNA]</scope>
    <source>
        <strain evidence="15 16">52996</strain>
    </source>
</reference>
<dbReference type="PANTHER" id="PTHR45977:SF4">
    <property type="entry name" value="RING-TYPE DOMAIN-CONTAINING PROTEIN"/>
    <property type="match status" value="1"/>
</dbReference>
<evidence type="ECO:0000256" key="7">
    <source>
        <dbReference type="ARBA" id="ARBA00022771"/>
    </source>
</evidence>
<dbReference type="GO" id="GO:0016567">
    <property type="term" value="P:protein ubiquitination"/>
    <property type="evidence" value="ECO:0007669"/>
    <property type="project" value="TreeGrafter"/>
</dbReference>
<dbReference type="Pfam" id="PF13639">
    <property type="entry name" value="zf-RING_2"/>
    <property type="match status" value="1"/>
</dbReference>
<proteinExistence type="predicted"/>